<evidence type="ECO:0000256" key="6">
    <source>
        <dbReference type="SAM" id="Phobius"/>
    </source>
</evidence>
<gene>
    <name evidence="7" type="ORF">H8E23_11735</name>
</gene>
<feature type="transmembrane region" description="Helical" evidence="6">
    <location>
        <begin position="157"/>
        <end position="174"/>
    </location>
</feature>
<feature type="transmembrane region" description="Helical" evidence="6">
    <location>
        <begin position="237"/>
        <end position="254"/>
    </location>
</feature>
<dbReference type="PANTHER" id="PTHR43370:SF2">
    <property type="entry name" value="ABC TRANSPORTER PERMEASE PROTEIN"/>
    <property type="match status" value="1"/>
</dbReference>
<accession>A0A8J6NXF2</accession>
<keyword evidence="5 6" id="KW-0472">Membrane</keyword>
<dbReference type="PANTHER" id="PTHR43370">
    <property type="entry name" value="SUGAR ABC TRANSPORTER INTEGRAL MEMBRANE PROTEIN-RELATED"/>
    <property type="match status" value="1"/>
</dbReference>
<dbReference type="Proteomes" id="UP000603434">
    <property type="component" value="Unassembled WGS sequence"/>
</dbReference>
<dbReference type="AlphaFoldDB" id="A0A8J6NXF2"/>
<feature type="transmembrane region" description="Helical" evidence="6">
    <location>
        <begin position="76"/>
        <end position="98"/>
    </location>
</feature>
<dbReference type="InterPro" id="IPR001851">
    <property type="entry name" value="ABC_transp_permease"/>
</dbReference>
<dbReference type="Pfam" id="PF02653">
    <property type="entry name" value="BPD_transp_2"/>
    <property type="match status" value="1"/>
</dbReference>
<dbReference type="GO" id="GO:0005886">
    <property type="term" value="C:plasma membrane"/>
    <property type="evidence" value="ECO:0007669"/>
    <property type="project" value="UniProtKB-SubCell"/>
</dbReference>
<evidence type="ECO:0000256" key="2">
    <source>
        <dbReference type="ARBA" id="ARBA00022475"/>
    </source>
</evidence>
<evidence type="ECO:0000256" key="3">
    <source>
        <dbReference type="ARBA" id="ARBA00022692"/>
    </source>
</evidence>
<feature type="transmembrane region" description="Helical" evidence="6">
    <location>
        <begin position="52"/>
        <end position="70"/>
    </location>
</feature>
<evidence type="ECO:0000256" key="4">
    <source>
        <dbReference type="ARBA" id="ARBA00022989"/>
    </source>
</evidence>
<evidence type="ECO:0000313" key="8">
    <source>
        <dbReference type="Proteomes" id="UP000603434"/>
    </source>
</evidence>
<dbReference type="CDD" id="cd06580">
    <property type="entry name" value="TM_PBP1_transp_TpRbsC_like"/>
    <property type="match status" value="1"/>
</dbReference>
<name>A0A8J6NXF2_9BACT</name>
<evidence type="ECO:0000256" key="5">
    <source>
        <dbReference type="ARBA" id="ARBA00023136"/>
    </source>
</evidence>
<keyword evidence="4 6" id="KW-1133">Transmembrane helix</keyword>
<keyword evidence="2" id="KW-1003">Cell membrane</keyword>
<dbReference type="GO" id="GO:0022857">
    <property type="term" value="F:transmembrane transporter activity"/>
    <property type="evidence" value="ECO:0007669"/>
    <property type="project" value="InterPro"/>
</dbReference>
<organism evidence="7 8">
    <name type="scientific">Candidatus Desulfatibia profunda</name>
    <dbReference type="NCBI Taxonomy" id="2841695"/>
    <lineage>
        <taxon>Bacteria</taxon>
        <taxon>Pseudomonadati</taxon>
        <taxon>Thermodesulfobacteriota</taxon>
        <taxon>Desulfobacteria</taxon>
        <taxon>Desulfobacterales</taxon>
        <taxon>Desulfobacterales incertae sedis</taxon>
        <taxon>Candidatus Desulfatibia</taxon>
    </lineage>
</organism>
<evidence type="ECO:0000313" key="7">
    <source>
        <dbReference type="EMBL" id="MBC8362056.1"/>
    </source>
</evidence>
<feature type="transmembrane region" description="Helical" evidence="6">
    <location>
        <begin position="20"/>
        <end position="40"/>
    </location>
</feature>
<reference evidence="7 8" key="1">
    <citation type="submission" date="2020-08" db="EMBL/GenBank/DDBJ databases">
        <title>Bridging the membrane lipid divide: bacteria of the FCB group superphylum have the potential to synthesize archaeal ether lipids.</title>
        <authorList>
            <person name="Villanueva L."/>
            <person name="Von Meijenfeldt F.A.B."/>
            <person name="Westbye A.B."/>
            <person name="Yadav S."/>
            <person name="Hopmans E.C."/>
            <person name="Dutilh B.E."/>
            <person name="Sinninghe Damste J.S."/>
        </authorList>
    </citation>
    <scope>NUCLEOTIDE SEQUENCE [LARGE SCALE GENOMIC DNA]</scope>
    <source>
        <strain evidence="7">NIOZ-UU30</strain>
    </source>
</reference>
<feature type="transmembrane region" description="Helical" evidence="6">
    <location>
        <begin position="205"/>
        <end position="225"/>
    </location>
</feature>
<protein>
    <submittedName>
        <fullName evidence="7">ABC transporter permease</fullName>
    </submittedName>
</protein>
<dbReference type="EMBL" id="JACNJH010000166">
    <property type="protein sequence ID" value="MBC8362056.1"/>
    <property type="molecule type" value="Genomic_DNA"/>
</dbReference>
<comment type="subcellular location">
    <subcellularLocation>
        <location evidence="1">Cell membrane</location>
        <topology evidence="1">Multi-pass membrane protein</topology>
    </subcellularLocation>
</comment>
<keyword evidence="3 6" id="KW-0812">Transmembrane</keyword>
<comment type="caution">
    <text evidence="7">The sequence shown here is derived from an EMBL/GenBank/DDBJ whole genome shotgun (WGS) entry which is preliminary data.</text>
</comment>
<proteinExistence type="predicted"/>
<evidence type="ECO:0000256" key="1">
    <source>
        <dbReference type="ARBA" id="ARBA00004651"/>
    </source>
</evidence>
<sequence>MAKPQKGARRDSCGMSELELTLVFAGVVAGAAPIVLAVLGETITEKAGVINLSLDGTILLSAMVAFAVAFETNNLLMGFVFAAVVGAVVAAIVAFFSIYLNQSQVAVGFVLTLMTRDLAYFLGNSYSHLQGPQVVPFPVPLLKDIPVFGPVFFSQNLPVYFSLAMIAWCWWYMYRTPLGLQLRCVGEHPRASYARGIDPRKLQMVYSICGGLLVGLAGATFSLSVKPGWGRPQGAEGTGWIALVLVIFGGWNPIKAATGAYLFSFLQVMGIYCQEWLPTVPAQVFQVAPFPLMIFTLLVMSLAQKESVLNWAENKDRMKSILAVLSGSVPTALGKPYRPD</sequence>